<feature type="signal peptide" evidence="1">
    <location>
        <begin position="1"/>
        <end position="22"/>
    </location>
</feature>
<evidence type="ECO:0000313" key="3">
    <source>
        <dbReference type="Proteomes" id="UP001203338"/>
    </source>
</evidence>
<sequence length="116" mass="12821">MVVTVKNFIKLSIIFFSVSSNAYSASWENVGLVTRVHSGHGIGYFLFSTEKQINVNGCDNRFGYDVNENLKSSDRIYSLLLTAYTTGKPVAIYITGNCLGGRPEVNAVQFTDTGYF</sequence>
<feature type="chain" id="PRO_5045488165" evidence="1">
    <location>
        <begin position="23"/>
        <end position="116"/>
    </location>
</feature>
<dbReference type="RefSeq" id="WP_249700038.1">
    <property type="nucleotide sequence ID" value="NZ_JAMFLX010000016.1"/>
</dbReference>
<name>A0ABT0PH92_9GAMM</name>
<dbReference type="Proteomes" id="UP001203338">
    <property type="component" value="Unassembled WGS sequence"/>
</dbReference>
<gene>
    <name evidence="2" type="ORF">M3P05_12550</name>
</gene>
<reference evidence="2 3" key="1">
    <citation type="submission" date="2022-05" db="EMBL/GenBank/DDBJ databases">
        <authorList>
            <person name="Park J.-S."/>
        </authorList>
    </citation>
    <scope>NUCLEOTIDE SEQUENCE [LARGE SCALE GENOMIC DNA]</scope>
    <source>
        <strain evidence="2 3">2012CJ34-2</strain>
    </source>
</reference>
<keyword evidence="3" id="KW-1185">Reference proteome</keyword>
<organism evidence="2 3">
    <name type="scientific">Parendozoicomonas callyspongiae</name>
    <dbReference type="NCBI Taxonomy" id="2942213"/>
    <lineage>
        <taxon>Bacteria</taxon>
        <taxon>Pseudomonadati</taxon>
        <taxon>Pseudomonadota</taxon>
        <taxon>Gammaproteobacteria</taxon>
        <taxon>Oceanospirillales</taxon>
        <taxon>Endozoicomonadaceae</taxon>
        <taxon>Parendozoicomonas</taxon>
    </lineage>
</organism>
<protein>
    <submittedName>
        <fullName evidence="2">Uncharacterized protein</fullName>
    </submittedName>
</protein>
<evidence type="ECO:0000313" key="2">
    <source>
        <dbReference type="EMBL" id="MCL6270754.1"/>
    </source>
</evidence>
<keyword evidence="1" id="KW-0732">Signal</keyword>
<evidence type="ECO:0000256" key="1">
    <source>
        <dbReference type="SAM" id="SignalP"/>
    </source>
</evidence>
<comment type="caution">
    <text evidence="2">The sequence shown here is derived from an EMBL/GenBank/DDBJ whole genome shotgun (WGS) entry which is preliminary data.</text>
</comment>
<accession>A0ABT0PH92</accession>
<dbReference type="EMBL" id="JAMFLX010000016">
    <property type="protein sequence ID" value="MCL6270754.1"/>
    <property type="molecule type" value="Genomic_DNA"/>
</dbReference>
<proteinExistence type="predicted"/>